<feature type="domain" description="Nephrocystin 3-like N-terminal" evidence="2">
    <location>
        <begin position="263"/>
        <end position="468"/>
    </location>
</feature>
<dbReference type="PANTHER" id="PTHR10039:SF5">
    <property type="entry name" value="NACHT DOMAIN-CONTAINING PROTEIN"/>
    <property type="match status" value="1"/>
</dbReference>
<dbReference type="PANTHER" id="PTHR10039">
    <property type="entry name" value="AMELOGENIN"/>
    <property type="match status" value="1"/>
</dbReference>
<dbReference type="Proteomes" id="UP000566819">
    <property type="component" value="Unassembled WGS sequence"/>
</dbReference>
<evidence type="ECO:0000259" key="2">
    <source>
        <dbReference type="Pfam" id="PF24883"/>
    </source>
</evidence>
<dbReference type="Pfam" id="PF24883">
    <property type="entry name" value="NPHP3_N"/>
    <property type="match status" value="1"/>
</dbReference>
<dbReference type="SUPFAM" id="SSF52540">
    <property type="entry name" value="P-loop containing nucleoside triphosphate hydrolases"/>
    <property type="match status" value="1"/>
</dbReference>
<keyword evidence="5" id="KW-1185">Reference proteome</keyword>
<dbReference type="InterPro" id="IPR027417">
    <property type="entry name" value="P-loop_NTPase"/>
</dbReference>
<dbReference type="Pfam" id="PF25053">
    <property type="entry name" value="DUF7791"/>
    <property type="match status" value="1"/>
</dbReference>
<dbReference type="InterPro" id="IPR056693">
    <property type="entry name" value="DUF7791"/>
</dbReference>
<dbReference type="AlphaFoldDB" id="A0A8H4W6Q6"/>
<sequence length="975" mass="110852">MDPLTALGLAGNIIQLVDFGLKVVSKGNQIYRSGDGSSDENHDLEVVANDLLVLQAKLEQSSGNGPSDDRPTEEEVMLWQLSGTANGLAVKLLARLNMVKVQGRFRRWKSLRQALKSVSTQKEIDDLARRLTLLKDELQLQILVSIKERLDRADIRQAQRLDLLDQSSRNILAAFQENGKMPRVGIPSETADSNNVSTATVLNSSGNLHANEGGKLKHQSVQGQPDFQNDEEKGEARAAIMTSLRFTGMDARQEAVEEAHANTFSWIFQDPKTLNQPWDHFGLWLQEGAGIYWVNGKAASGKSTLMKYILPHLITRQQLQGWSGTKKLLCANFFFWNTGTSMQKSQAGVLRSLLYQLCGSMSVDAVKRTFPKLWNNLIQETEKARKEYKVRGRPFYDALPQPKLSWDSWTLSELKLAFEMLMNETNECFRICLFIDGLDEFDGDHAEIATFFKDVARFPHLKICVSSRPLLIFEQEFENFQKLRLQDLTRNDIKIYARDKLSSHSRVSQLSKSNPALLENLVKEILEMSSGVFLWVTLAVKSLLKGFSNSDSMADLQRRLRDLPPELDDLYSLMLHSIQPKFYIEQASRLFQIVYHAKAPITALELSFANDANENLALEAKIERLDHSTIPSRIRDMTIHVKTRCAGLLEVPEIPMQEASRGNLPVIRYLHLTVKEFVEKPEVWSFLLAMTKQTKFDAHLALFRSSVLMMKCLRTEWNTSTCENIETAIYYARCAENSTGQPQMALLDELDRTCQKLGGNHHTNFREPTQWCADMISSNEWDNYPESFLTYAISNDLALYVAAKLGNEAQLVNNKTTRPLLLYAVWYTPVEDHSDMEAPHLQMLAVLLRLGLNPNELFQGSTPWREFLLLILCKIEAYEGIELDSTWLDACRLFLIHGADPTAYINQGNRWASVAEIVSGSFTHLPHQSVEDLKIMVLQKREALENSRQGRSYRKRKYNTGLRLRSPPRLEALDS</sequence>
<gene>
    <name evidence="4" type="ORF">G7Y89_g4417</name>
</gene>
<evidence type="ECO:0000259" key="3">
    <source>
        <dbReference type="Pfam" id="PF25053"/>
    </source>
</evidence>
<proteinExistence type="predicted"/>
<protein>
    <recommendedName>
        <fullName evidence="6">NACHT domain-containing protein</fullName>
    </recommendedName>
</protein>
<comment type="caution">
    <text evidence="4">The sequence shown here is derived from an EMBL/GenBank/DDBJ whole genome shotgun (WGS) entry which is preliminary data.</text>
</comment>
<feature type="domain" description="DUF7791" evidence="3">
    <location>
        <begin position="580"/>
        <end position="715"/>
    </location>
</feature>
<dbReference type="OrthoDB" id="443402at2759"/>
<dbReference type="EMBL" id="JAAMPI010000239">
    <property type="protein sequence ID" value="KAF4633705.1"/>
    <property type="molecule type" value="Genomic_DNA"/>
</dbReference>
<evidence type="ECO:0000256" key="1">
    <source>
        <dbReference type="ARBA" id="ARBA00022737"/>
    </source>
</evidence>
<evidence type="ECO:0008006" key="6">
    <source>
        <dbReference type="Google" id="ProtNLM"/>
    </source>
</evidence>
<organism evidence="4 5">
    <name type="scientific">Cudoniella acicularis</name>
    <dbReference type="NCBI Taxonomy" id="354080"/>
    <lineage>
        <taxon>Eukaryota</taxon>
        <taxon>Fungi</taxon>
        <taxon>Dikarya</taxon>
        <taxon>Ascomycota</taxon>
        <taxon>Pezizomycotina</taxon>
        <taxon>Leotiomycetes</taxon>
        <taxon>Helotiales</taxon>
        <taxon>Tricladiaceae</taxon>
        <taxon>Cudoniella</taxon>
    </lineage>
</organism>
<dbReference type="InterPro" id="IPR056884">
    <property type="entry name" value="NPHP3-like_N"/>
</dbReference>
<accession>A0A8H4W6Q6</accession>
<keyword evidence="1" id="KW-0677">Repeat</keyword>
<evidence type="ECO:0000313" key="4">
    <source>
        <dbReference type="EMBL" id="KAF4633705.1"/>
    </source>
</evidence>
<name>A0A8H4W6Q6_9HELO</name>
<evidence type="ECO:0000313" key="5">
    <source>
        <dbReference type="Proteomes" id="UP000566819"/>
    </source>
</evidence>
<reference evidence="4 5" key="1">
    <citation type="submission" date="2020-03" db="EMBL/GenBank/DDBJ databases">
        <title>Draft Genome Sequence of Cudoniella acicularis.</title>
        <authorList>
            <person name="Buettner E."/>
            <person name="Kellner H."/>
        </authorList>
    </citation>
    <scope>NUCLEOTIDE SEQUENCE [LARGE SCALE GENOMIC DNA]</scope>
    <source>
        <strain evidence="4 5">DSM 108380</strain>
    </source>
</reference>